<reference evidence="3 4" key="1">
    <citation type="submission" date="2019-02" db="EMBL/GenBank/DDBJ databases">
        <title>Deep-cultivation of Planctomycetes and their phenomic and genomic characterization uncovers novel biology.</title>
        <authorList>
            <person name="Wiegand S."/>
            <person name="Jogler M."/>
            <person name="Boedeker C."/>
            <person name="Pinto D."/>
            <person name="Vollmers J."/>
            <person name="Rivas-Marin E."/>
            <person name="Kohn T."/>
            <person name="Peeters S.H."/>
            <person name="Heuer A."/>
            <person name="Rast P."/>
            <person name="Oberbeckmann S."/>
            <person name="Bunk B."/>
            <person name="Jeske O."/>
            <person name="Meyerdierks A."/>
            <person name="Storesund J.E."/>
            <person name="Kallscheuer N."/>
            <person name="Luecker S."/>
            <person name="Lage O.M."/>
            <person name="Pohl T."/>
            <person name="Merkel B.J."/>
            <person name="Hornburger P."/>
            <person name="Mueller R.-W."/>
            <person name="Bruemmer F."/>
            <person name="Labrenz M."/>
            <person name="Spormann A.M."/>
            <person name="Op den Camp H."/>
            <person name="Overmann J."/>
            <person name="Amann R."/>
            <person name="Jetten M.S.M."/>
            <person name="Mascher T."/>
            <person name="Medema M.H."/>
            <person name="Devos D.P."/>
            <person name="Kaster A.-K."/>
            <person name="Ovreas L."/>
            <person name="Rohde M."/>
            <person name="Galperin M.Y."/>
            <person name="Jogler C."/>
        </authorList>
    </citation>
    <scope>NUCLEOTIDE SEQUENCE [LARGE SCALE GENOMIC DNA]</scope>
    <source>
        <strain evidence="3 4">V22</strain>
    </source>
</reference>
<feature type="domain" description="DUF2007" evidence="2">
    <location>
        <begin position="16"/>
        <end position="68"/>
    </location>
</feature>
<dbReference type="Proteomes" id="UP000319976">
    <property type="component" value="Chromosome"/>
</dbReference>
<dbReference type="Gene3D" id="3.30.70.790">
    <property type="entry name" value="UreE, C-terminal domain"/>
    <property type="match status" value="1"/>
</dbReference>
<organism evidence="3 4">
    <name type="scientific">Calycomorphotria hydatis</name>
    <dbReference type="NCBI Taxonomy" id="2528027"/>
    <lineage>
        <taxon>Bacteria</taxon>
        <taxon>Pseudomonadati</taxon>
        <taxon>Planctomycetota</taxon>
        <taxon>Planctomycetia</taxon>
        <taxon>Planctomycetales</taxon>
        <taxon>Planctomycetaceae</taxon>
        <taxon>Calycomorphotria</taxon>
    </lineage>
</organism>
<dbReference type="KEGG" id="chya:V22_01140"/>
<evidence type="ECO:0000259" key="2">
    <source>
        <dbReference type="Pfam" id="PF09413"/>
    </source>
</evidence>
<dbReference type="SUPFAM" id="SSF54913">
    <property type="entry name" value="GlnB-like"/>
    <property type="match status" value="1"/>
</dbReference>
<dbReference type="InterPro" id="IPR011322">
    <property type="entry name" value="N-reg_PII-like_a/b"/>
</dbReference>
<dbReference type="InterPro" id="IPR018551">
    <property type="entry name" value="DUF2007"/>
</dbReference>
<evidence type="ECO:0000313" key="4">
    <source>
        <dbReference type="Proteomes" id="UP000319976"/>
    </source>
</evidence>
<gene>
    <name evidence="3" type="ORF">V22_01140</name>
</gene>
<dbReference type="AlphaFoldDB" id="A0A517T3G7"/>
<protein>
    <recommendedName>
        <fullName evidence="2">DUF2007 domain-containing protein</fullName>
    </recommendedName>
</protein>
<evidence type="ECO:0000256" key="1">
    <source>
        <dbReference type="SAM" id="Phobius"/>
    </source>
</evidence>
<proteinExistence type="predicted"/>
<keyword evidence="4" id="KW-1185">Reference proteome</keyword>
<keyword evidence="1" id="KW-0472">Membrane</keyword>
<dbReference type="RefSeq" id="WP_145258809.1">
    <property type="nucleotide sequence ID" value="NZ_CP036316.1"/>
</dbReference>
<keyword evidence="1" id="KW-0812">Transmembrane</keyword>
<dbReference type="EMBL" id="CP036316">
    <property type="protein sequence ID" value="QDT62916.1"/>
    <property type="molecule type" value="Genomic_DNA"/>
</dbReference>
<keyword evidence="1" id="KW-1133">Transmembrane helix</keyword>
<dbReference type="Pfam" id="PF09413">
    <property type="entry name" value="DUF2007"/>
    <property type="match status" value="1"/>
</dbReference>
<evidence type="ECO:0000313" key="3">
    <source>
        <dbReference type="EMBL" id="QDT62916.1"/>
    </source>
</evidence>
<accession>A0A517T3G7</accession>
<feature type="transmembrane region" description="Helical" evidence="1">
    <location>
        <begin position="101"/>
        <end position="123"/>
    </location>
</feature>
<sequence>MSDSLVPVAGYISLGEAGVLQSALLEEGIPSVIDSEAGSLVPYGQMSSHRLLVNAEDLERAAATLKQARLMAELNPDISTDADESLPARTADESSALRSMLVLIGVVVLSCLCIASLVLQFYAER</sequence>
<name>A0A517T3G7_9PLAN</name>